<reference evidence="3" key="1">
    <citation type="submission" date="2020-09" db="EMBL/GenBank/DDBJ databases">
        <authorList>
            <person name="Kim M.K."/>
        </authorList>
    </citation>
    <scope>NUCLEOTIDE SEQUENCE</scope>
    <source>
        <strain evidence="3">BT702</strain>
    </source>
</reference>
<evidence type="ECO:0000313" key="3">
    <source>
        <dbReference type="EMBL" id="MBD2705221.1"/>
    </source>
</evidence>
<dbReference type="EMBL" id="JACWZY010000048">
    <property type="protein sequence ID" value="MBD2705221.1"/>
    <property type="molecule type" value="Genomic_DNA"/>
</dbReference>
<gene>
    <name evidence="3" type="ORF">IC229_31660</name>
</gene>
<sequence length="92" mass="9918">MKTLLCLPIALATLSVYAQAPDSTKARPANSLSKFEQPSQFGVSQPQTTTSTAPSIKLPSTPNKKIKSEYQYENGKIVGGKTTLFESGKKKN</sequence>
<dbReference type="AlphaFoldDB" id="A0A927AVM2"/>
<evidence type="ECO:0000256" key="2">
    <source>
        <dbReference type="SAM" id="SignalP"/>
    </source>
</evidence>
<keyword evidence="2" id="KW-0732">Signal</keyword>
<dbReference type="Proteomes" id="UP000598820">
    <property type="component" value="Unassembled WGS sequence"/>
</dbReference>
<feature type="region of interest" description="Disordered" evidence="1">
    <location>
        <begin position="22"/>
        <end position="62"/>
    </location>
</feature>
<evidence type="ECO:0000256" key="1">
    <source>
        <dbReference type="SAM" id="MobiDB-lite"/>
    </source>
</evidence>
<feature type="compositionally biased region" description="Low complexity" evidence="1">
    <location>
        <begin position="44"/>
        <end position="55"/>
    </location>
</feature>
<feature type="signal peptide" evidence="2">
    <location>
        <begin position="1"/>
        <end position="20"/>
    </location>
</feature>
<protein>
    <submittedName>
        <fullName evidence="3">Uncharacterized protein</fullName>
    </submittedName>
</protein>
<name>A0A927AVM2_9BACT</name>
<proteinExistence type="predicted"/>
<evidence type="ECO:0000313" key="4">
    <source>
        <dbReference type="Proteomes" id="UP000598820"/>
    </source>
</evidence>
<dbReference type="RefSeq" id="WP_190892441.1">
    <property type="nucleotide sequence ID" value="NZ_JACWZY010000048.1"/>
</dbReference>
<organism evidence="3 4">
    <name type="scientific">Spirosoma profusum</name>
    <dbReference type="NCBI Taxonomy" id="2771354"/>
    <lineage>
        <taxon>Bacteria</taxon>
        <taxon>Pseudomonadati</taxon>
        <taxon>Bacteroidota</taxon>
        <taxon>Cytophagia</taxon>
        <taxon>Cytophagales</taxon>
        <taxon>Cytophagaceae</taxon>
        <taxon>Spirosoma</taxon>
    </lineage>
</organism>
<keyword evidence="4" id="KW-1185">Reference proteome</keyword>
<comment type="caution">
    <text evidence="3">The sequence shown here is derived from an EMBL/GenBank/DDBJ whole genome shotgun (WGS) entry which is preliminary data.</text>
</comment>
<feature type="chain" id="PRO_5038057729" evidence="2">
    <location>
        <begin position="21"/>
        <end position="92"/>
    </location>
</feature>
<feature type="compositionally biased region" description="Polar residues" evidence="1">
    <location>
        <begin position="30"/>
        <end position="43"/>
    </location>
</feature>
<accession>A0A927AVM2</accession>